<sequence>MKTSEIKIKGMSCNHCVASIQKALSALEGVKSVDVSLENEMATVEYDEAKTEESIFKNVIDDIGFEAV</sequence>
<dbReference type="PROSITE" id="PS01047">
    <property type="entry name" value="HMA_1"/>
    <property type="match status" value="1"/>
</dbReference>
<keyword evidence="2" id="KW-0479">Metal-binding</keyword>
<dbReference type="PANTHER" id="PTHR46594:SF4">
    <property type="entry name" value="P-TYPE CATION-TRANSPORTING ATPASE"/>
    <property type="match status" value="1"/>
</dbReference>
<evidence type="ECO:0000256" key="1">
    <source>
        <dbReference type="ARBA" id="ARBA00015313"/>
    </source>
</evidence>
<dbReference type="CDD" id="cd00371">
    <property type="entry name" value="HMA"/>
    <property type="match status" value="1"/>
</dbReference>
<dbReference type="RefSeq" id="WP_102364708.1">
    <property type="nucleotide sequence ID" value="NZ_CP020991.1"/>
</dbReference>
<dbReference type="NCBIfam" id="TIGR00003">
    <property type="entry name" value="copper ion binding protein"/>
    <property type="match status" value="1"/>
</dbReference>
<dbReference type="SUPFAM" id="SSF55008">
    <property type="entry name" value="HMA, heavy metal-associated domain"/>
    <property type="match status" value="1"/>
</dbReference>
<organism evidence="5 6">
    <name type="scientific">Monoglobus pectinilyticus</name>
    <dbReference type="NCBI Taxonomy" id="1981510"/>
    <lineage>
        <taxon>Bacteria</taxon>
        <taxon>Bacillati</taxon>
        <taxon>Bacillota</taxon>
        <taxon>Clostridia</taxon>
        <taxon>Monoglobales</taxon>
        <taxon>Monoglobaceae</taxon>
        <taxon>Monoglobus</taxon>
    </lineage>
</organism>
<dbReference type="InterPro" id="IPR036163">
    <property type="entry name" value="HMA_dom_sf"/>
</dbReference>
<name>A0A2K9NZF7_9FIRM</name>
<dbReference type="OrthoDB" id="9813965at2"/>
<dbReference type="InterPro" id="IPR006121">
    <property type="entry name" value="HMA_dom"/>
</dbReference>
<evidence type="ECO:0000256" key="2">
    <source>
        <dbReference type="ARBA" id="ARBA00022723"/>
    </source>
</evidence>
<dbReference type="PANTHER" id="PTHR46594">
    <property type="entry name" value="P-TYPE CATION-TRANSPORTING ATPASE"/>
    <property type="match status" value="1"/>
</dbReference>
<dbReference type="AlphaFoldDB" id="A0A2K9NZF7"/>
<protein>
    <recommendedName>
        <fullName evidence="1">Copper chaperone CopZ</fullName>
    </recommendedName>
</protein>
<dbReference type="PRINTS" id="PR00942">
    <property type="entry name" value="CUATPASEI"/>
</dbReference>
<evidence type="ECO:0000256" key="3">
    <source>
        <dbReference type="ARBA" id="ARBA00023008"/>
    </source>
</evidence>
<dbReference type="PROSITE" id="PS50846">
    <property type="entry name" value="HMA_2"/>
    <property type="match status" value="1"/>
</dbReference>
<evidence type="ECO:0000313" key="5">
    <source>
        <dbReference type="EMBL" id="AUO18407.1"/>
    </source>
</evidence>
<proteinExistence type="predicted"/>
<gene>
    <name evidence="5" type="ORF">B9O19_00223</name>
</gene>
<dbReference type="InterPro" id="IPR006122">
    <property type="entry name" value="HMA_Cu_ion-bd"/>
</dbReference>
<dbReference type="GO" id="GO:0005507">
    <property type="term" value="F:copper ion binding"/>
    <property type="evidence" value="ECO:0007669"/>
    <property type="project" value="InterPro"/>
</dbReference>
<accession>A0A2K9NZF7</accession>
<dbReference type="Proteomes" id="UP000235589">
    <property type="component" value="Chromosome"/>
</dbReference>
<dbReference type="Pfam" id="PF00403">
    <property type="entry name" value="HMA"/>
    <property type="match status" value="1"/>
</dbReference>
<reference evidence="5 6" key="1">
    <citation type="submission" date="2017-04" db="EMBL/GenBank/DDBJ databases">
        <title>Monoglobus pectinilyticus 14 draft genome.</title>
        <authorList>
            <person name="Kim C."/>
            <person name="Rosendale D.I."/>
            <person name="Kelly W.J."/>
            <person name="Tannock G.W."/>
            <person name="Patchett M.L."/>
            <person name="Jordens J.Z."/>
        </authorList>
    </citation>
    <scope>NUCLEOTIDE SEQUENCE [LARGE SCALE GENOMIC DNA]</scope>
    <source>
        <strain evidence="5 6">14</strain>
    </source>
</reference>
<evidence type="ECO:0000259" key="4">
    <source>
        <dbReference type="PROSITE" id="PS50846"/>
    </source>
</evidence>
<feature type="domain" description="HMA" evidence="4">
    <location>
        <begin position="2"/>
        <end position="68"/>
    </location>
</feature>
<dbReference type="KEGG" id="mpec:B9O19_00223"/>
<dbReference type="InterPro" id="IPR017969">
    <property type="entry name" value="Heavy-metal-associated_CS"/>
</dbReference>
<dbReference type="GeneID" id="98061652"/>
<keyword evidence="6" id="KW-1185">Reference proteome</keyword>
<dbReference type="EMBL" id="CP020991">
    <property type="protein sequence ID" value="AUO18407.1"/>
    <property type="molecule type" value="Genomic_DNA"/>
</dbReference>
<dbReference type="Gene3D" id="3.30.70.100">
    <property type="match status" value="1"/>
</dbReference>
<keyword evidence="3" id="KW-0186">Copper</keyword>
<evidence type="ECO:0000313" key="6">
    <source>
        <dbReference type="Proteomes" id="UP000235589"/>
    </source>
</evidence>
<dbReference type="FunFam" id="3.30.70.100:FF:000001">
    <property type="entry name" value="ATPase copper transporting beta"/>
    <property type="match status" value="1"/>
</dbReference>